<keyword evidence="5" id="KW-1185">Reference proteome</keyword>
<dbReference type="GeneID" id="84228744"/>
<sequence length="287" mass="32282">MTSSNSDPKILIVDDEIMNIELLKAYLEEKYTVVSAINGKEALELVDSEKPDVILLDVMMPELNGYQVCEILKGNPETQFTPVIMVTALSGRDDWIAGINAGADEFLTKPVNKMELLTRINSLLKLKNMHYDLLAERDKLNLQNKIRSVLTQIIPVLLKTLPSEQKSIVIHQMIDMVVEAILENADSENENMNYECIGDVCCQIINQLGAEFKSELLATENTIFTIHGNVCPWGKEEAQLNPILCTLSRGIFSRILDIYGQDMEVDVLETIGNGDEQCIFQLNKIDY</sequence>
<dbReference type="SUPFAM" id="SSF52172">
    <property type="entry name" value="CheY-like"/>
    <property type="match status" value="1"/>
</dbReference>
<keyword evidence="1 2" id="KW-0597">Phosphoprotein</keyword>
<dbReference type="KEGG" id="mmav:RE476_01345"/>
<evidence type="ECO:0000256" key="1">
    <source>
        <dbReference type="ARBA" id="ARBA00022553"/>
    </source>
</evidence>
<dbReference type="EMBL" id="CP133594">
    <property type="protein sequence ID" value="WMW23425.1"/>
    <property type="molecule type" value="Genomic_DNA"/>
</dbReference>
<dbReference type="CDD" id="cd17538">
    <property type="entry name" value="REC_D1_PleD-like"/>
    <property type="match status" value="1"/>
</dbReference>
<dbReference type="PANTHER" id="PTHR44591">
    <property type="entry name" value="STRESS RESPONSE REGULATOR PROTEIN 1"/>
    <property type="match status" value="1"/>
</dbReference>
<dbReference type="InterPro" id="IPR041359">
    <property type="entry name" value="MetOD1"/>
</dbReference>
<dbReference type="Pfam" id="PF18546">
    <property type="entry name" value="MetOD1"/>
    <property type="match status" value="1"/>
</dbReference>
<name>A0AA51UHW0_9EURY</name>
<dbReference type="InterPro" id="IPR011006">
    <property type="entry name" value="CheY-like_superfamily"/>
</dbReference>
<dbReference type="PANTHER" id="PTHR44591:SF3">
    <property type="entry name" value="RESPONSE REGULATORY DOMAIN-CONTAINING PROTEIN"/>
    <property type="match status" value="1"/>
</dbReference>
<evidence type="ECO:0000259" key="3">
    <source>
        <dbReference type="PROSITE" id="PS50110"/>
    </source>
</evidence>
<evidence type="ECO:0000313" key="5">
    <source>
        <dbReference type="Proteomes" id="UP001183006"/>
    </source>
</evidence>
<evidence type="ECO:0000256" key="2">
    <source>
        <dbReference type="PROSITE-ProRule" id="PRU00169"/>
    </source>
</evidence>
<dbReference type="GO" id="GO:0000160">
    <property type="term" value="P:phosphorelay signal transduction system"/>
    <property type="evidence" value="ECO:0007669"/>
    <property type="project" value="InterPro"/>
</dbReference>
<feature type="modified residue" description="4-aspartylphosphate" evidence="2">
    <location>
        <position position="57"/>
    </location>
</feature>
<dbReference type="InterPro" id="IPR001789">
    <property type="entry name" value="Sig_transdc_resp-reg_receiver"/>
</dbReference>
<dbReference type="Gene3D" id="3.40.50.2300">
    <property type="match status" value="1"/>
</dbReference>
<dbReference type="AlphaFoldDB" id="A0AA51UHW0"/>
<protein>
    <submittedName>
        <fullName evidence="4">Methanogen output domain 1-containing protein</fullName>
    </submittedName>
</protein>
<reference evidence="4" key="1">
    <citation type="submission" date="2023-08" db="EMBL/GenBank/DDBJ databases">
        <title>Methanolobus mangrovi sp. nov. and Methanolobus sediminis sp. nov, two novel methylotrophic methanogens isolated from mangrove sediments in China.</title>
        <authorList>
            <person name="Zhou J."/>
        </authorList>
    </citation>
    <scope>NUCLEOTIDE SEQUENCE</scope>
    <source>
        <strain evidence="4">FTZ2</strain>
    </source>
</reference>
<dbReference type="SMART" id="SM00448">
    <property type="entry name" value="REC"/>
    <property type="match status" value="1"/>
</dbReference>
<feature type="domain" description="Response regulatory" evidence="3">
    <location>
        <begin position="9"/>
        <end position="124"/>
    </location>
</feature>
<proteinExistence type="predicted"/>
<dbReference type="Pfam" id="PF00072">
    <property type="entry name" value="Response_reg"/>
    <property type="match status" value="1"/>
</dbReference>
<gene>
    <name evidence="4" type="ORF">RE476_01345</name>
</gene>
<dbReference type="InterPro" id="IPR050595">
    <property type="entry name" value="Bact_response_regulator"/>
</dbReference>
<dbReference type="RefSeq" id="WP_309309541.1">
    <property type="nucleotide sequence ID" value="NZ_CP133594.1"/>
</dbReference>
<organism evidence="4 5">
    <name type="scientific">Methanolobus mangrovi</name>
    <dbReference type="NCBI Taxonomy" id="3072977"/>
    <lineage>
        <taxon>Archaea</taxon>
        <taxon>Methanobacteriati</taxon>
        <taxon>Methanobacteriota</taxon>
        <taxon>Stenosarchaea group</taxon>
        <taxon>Methanomicrobia</taxon>
        <taxon>Methanosarcinales</taxon>
        <taxon>Methanosarcinaceae</taxon>
        <taxon>Methanolobus</taxon>
    </lineage>
</organism>
<evidence type="ECO:0000313" key="4">
    <source>
        <dbReference type="EMBL" id="WMW23425.1"/>
    </source>
</evidence>
<accession>A0AA51UHW0</accession>
<dbReference type="PROSITE" id="PS50110">
    <property type="entry name" value="RESPONSE_REGULATORY"/>
    <property type="match status" value="1"/>
</dbReference>
<dbReference type="Proteomes" id="UP001183006">
    <property type="component" value="Chromosome"/>
</dbReference>